<keyword evidence="3" id="KW-1185">Reference proteome</keyword>
<proteinExistence type="predicted"/>
<reference evidence="2 3" key="1">
    <citation type="submission" date="2020-03" db="EMBL/GenBank/DDBJ databases">
        <title>Genomic Encyclopedia of Type Strains, Phase IV (KMG-IV): sequencing the most valuable type-strain genomes for metagenomic binning, comparative biology and taxonomic classification.</title>
        <authorList>
            <person name="Goeker M."/>
        </authorList>
    </citation>
    <scope>NUCLEOTIDE SEQUENCE [LARGE SCALE GENOMIC DNA]</scope>
    <source>
        <strain evidence="2 3">DSM 101599</strain>
    </source>
</reference>
<dbReference type="RefSeq" id="WP_167189315.1">
    <property type="nucleotide sequence ID" value="NZ_JAASQL010000004.1"/>
</dbReference>
<gene>
    <name evidence="2" type="ORF">FHR24_002513</name>
</gene>
<evidence type="ECO:0000313" key="3">
    <source>
        <dbReference type="Proteomes" id="UP000745859"/>
    </source>
</evidence>
<organism evidence="2 3">
    <name type="scientific">Wenyingzhuangia heitensis</name>
    <dbReference type="NCBI Taxonomy" id="1487859"/>
    <lineage>
        <taxon>Bacteria</taxon>
        <taxon>Pseudomonadati</taxon>
        <taxon>Bacteroidota</taxon>
        <taxon>Flavobacteriia</taxon>
        <taxon>Flavobacteriales</taxon>
        <taxon>Flavobacteriaceae</taxon>
        <taxon>Wenyingzhuangia</taxon>
    </lineage>
</organism>
<accession>A0ABX0UB31</accession>
<name>A0ABX0UB31_9FLAO</name>
<feature type="transmembrane region" description="Helical" evidence="1">
    <location>
        <begin position="17"/>
        <end position="34"/>
    </location>
</feature>
<dbReference type="Proteomes" id="UP000745859">
    <property type="component" value="Unassembled WGS sequence"/>
</dbReference>
<keyword evidence="1" id="KW-1133">Transmembrane helix</keyword>
<dbReference type="EMBL" id="JAASQL010000004">
    <property type="protein sequence ID" value="NIJ46035.1"/>
    <property type="molecule type" value="Genomic_DNA"/>
</dbReference>
<protein>
    <submittedName>
        <fullName evidence="2">Uncharacterized protein</fullName>
    </submittedName>
</protein>
<keyword evidence="1" id="KW-0472">Membrane</keyword>
<keyword evidence="1" id="KW-0812">Transmembrane</keyword>
<comment type="caution">
    <text evidence="2">The sequence shown here is derived from an EMBL/GenBank/DDBJ whole genome shotgun (WGS) entry which is preliminary data.</text>
</comment>
<sequence>MIKDLLSKIDAKLLRRFGYYLGGLALGVIALSYINQQKGTTFDYGFNARVLKQIKLRDTFKISNTAQLTLNQYSLDSMDIEYVLHKGNWNRDKSHVHQKPCPDYWIDTTIGKTINNKVVTHNFAFIFERCEYVATLKEVKVITNE</sequence>
<evidence type="ECO:0000256" key="1">
    <source>
        <dbReference type="SAM" id="Phobius"/>
    </source>
</evidence>
<evidence type="ECO:0000313" key="2">
    <source>
        <dbReference type="EMBL" id="NIJ46035.1"/>
    </source>
</evidence>